<protein>
    <submittedName>
        <fullName evidence="1">Uncharacterized protein</fullName>
    </submittedName>
</protein>
<gene>
    <name evidence="1" type="ORF">SAMN05443634_101172</name>
</gene>
<sequence>MKRILITFCLTLSLYGYGQMGINTSTPQAMLDVVTSTTTDKVLKLSTVSNNTTNRIAGINYQKGSPLYIDDNGYVYKAYSPVSSVGVSGVADGNYVLTAEWKTIYTLPHIGSNLDFSFFTNFSFGAKRSSSLAGKVMVGNGTGINIYMYNSSVVRVTGLSNNLTRQTSIDFASGAGLQFRLNGMSLQARLSESILTDSSLTIYGSTVTRIQ</sequence>
<reference evidence="2" key="1">
    <citation type="submission" date="2016-11" db="EMBL/GenBank/DDBJ databases">
        <authorList>
            <person name="Varghese N."/>
            <person name="Submissions S."/>
        </authorList>
    </citation>
    <scope>NUCLEOTIDE SEQUENCE [LARGE SCALE GENOMIC DNA]</scope>
    <source>
        <strain evidence="2">DSM 27989</strain>
    </source>
</reference>
<evidence type="ECO:0000313" key="2">
    <source>
        <dbReference type="Proteomes" id="UP000184120"/>
    </source>
</evidence>
<dbReference type="OrthoDB" id="1273608at2"/>
<organism evidence="1 2">
    <name type="scientific">Chishuiella changwenlii</name>
    <dbReference type="NCBI Taxonomy" id="1434701"/>
    <lineage>
        <taxon>Bacteria</taxon>
        <taxon>Pseudomonadati</taxon>
        <taxon>Bacteroidota</taxon>
        <taxon>Flavobacteriia</taxon>
        <taxon>Flavobacteriales</taxon>
        <taxon>Weeksellaceae</taxon>
        <taxon>Chishuiella</taxon>
    </lineage>
</organism>
<name>A0A1M6SY44_9FLAO</name>
<dbReference type="EMBL" id="FRBH01000001">
    <property type="protein sequence ID" value="SHK49613.1"/>
    <property type="molecule type" value="Genomic_DNA"/>
</dbReference>
<dbReference type="Proteomes" id="UP000184120">
    <property type="component" value="Unassembled WGS sequence"/>
</dbReference>
<dbReference type="RefSeq" id="WP_143147209.1">
    <property type="nucleotide sequence ID" value="NZ_BMFL01000022.1"/>
</dbReference>
<dbReference type="STRING" id="1434701.SAMN05443634_101172"/>
<evidence type="ECO:0000313" key="1">
    <source>
        <dbReference type="EMBL" id="SHK49613.1"/>
    </source>
</evidence>
<dbReference type="AlphaFoldDB" id="A0A1M6SY44"/>
<proteinExistence type="predicted"/>
<accession>A0A1M6SY44</accession>